<protein>
    <submittedName>
        <fullName evidence="1">Uncharacterized protein</fullName>
    </submittedName>
</protein>
<accession>A0A177MQB7</accession>
<reference evidence="1 2" key="1">
    <citation type="submission" date="2016-03" db="EMBL/GenBank/DDBJ databases">
        <authorList>
            <person name="Ploux O."/>
        </authorList>
    </citation>
    <scope>NUCLEOTIDE SEQUENCE [LARGE SCALE GENOMIC DNA]</scope>
    <source>
        <strain evidence="1 2">R-45363</strain>
    </source>
</reference>
<name>A0A177MQB7_METMH</name>
<dbReference type="RefSeq" id="WP_064007443.1">
    <property type="nucleotide sequence ID" value="NZ_LUUG01000049.1"/>
</dbReference>
<gene>
    <name evidence="1" type="ORF">A1332_00910</name>
</gene>
<organism evidence="1 2">
    <name type="scientific">Methylomonas methanica</name>
    <dbReference type="NCBI Taxonomy" id="421"/>
    <lineage>
        <taxon>Bacteria</taxon>
        <taxon>Pseudomonadati</taxon>
        <taxon>Pseudomonadota</taxon>
        <taxon>Gammaproteobacteria</taxon>
        <taxon>Methylococcales</taxon>
        <taxon>Methylococcaceae</taxon>
        <taxon>Methylomonas</taxon>
    </lineage>
</organism>
<comment type="caution">
    <text evidence="1">The sequence shown here is derived from an EMBL/GenBank/DDBJ whole genome shotgun (WGS) entry which is preliminary data.</text>
</comment>
<dbReference type="AlphaFoldDB" id="A0A177MQB7"/>
<evidence type="ECO:0000313" key="2">
    <source>
        <dbReference type="Proteomes" id="UP000078090"/>
    </source>
</evidence>
<dbReference type="Proteomes" id="UP000078090">
    <property type="component" value="Unassembled WGS sequence"/>
</dbReference>
<dbReference type="OrthoDB" id="9997at2"/>
<sequence>MKWIAKSLLLTVLLLPVLFGLTLWLAIDDTPKLQTRADLTPEQIARGKLIFRQNDPRRLKSGTIARVALDQQELDLAINYLANQYANGVAGLRIDKGRAHIDATLRLPSNPVGRYLNLTLELKQSSTLPDVDQLSVGKLRLPGVLAKPLLSLALNTLQPAADRQAFANIVKHVLFQPQRLTVTYRWQADLPGKLRGALLTPDDLQRLEAYQQRLAELSQADNKSLSLTDLSKPLFKLALQRSTSGDPIAENRALILVLTLYVNQQRLIKIVPESRLWPRPIWRKVTLNGRDDLTKHYLVSAMLAAYSRTPLADAVGLFKEIEDSRGGSGFSFNDIAADRAGTRMGEQAVTSPALARKIQSILASADENQMMPATADLPESLSEAEFIRRFGGTDGEAYKQLMQDIEQRIAALPVNRER</sequence>
<dbReference type="EMBL" id="LUUG01000049">
    <property type="protein sequence ID" value="OAI07986.1"/>
    <property type="molecule type" value="Genomic_DNA"/>
</dbReference>
<evidence type="ECO:0000313" key="1">
    <source>
        <dbReference type="EMBL" id="OAI07986.1"/>
    </source>
</evidence>
<proteinExistence type="predicted"/>